<dbReference type="AlphaFoldDB" id="A0AB39RXB3"/>
<gene>
    <name evidence="1" type="ORF">AB5J53_41625</name>
</gene>
<reference evidence="1" key="1">
    <citation type="submission" date="2024-07" db="EMBL/GenBank/DDBJ databases">
        <authorList>
            <person name="Yu S.T."/>
        </authorList>
    </citation>
    <scope>NUCLEOTIDE SEQUENCE</scope>
    <source>
        <strain evidence="1">R41</strain>
    </source>
</reference>
<sequence length="44" mass="4801">MSRQFTAAAQAKPNTMGKVRAAAIAASLRDSEQELGRHLRQFVS</sequence>
<dbReference type="RefSeq" id="WP_369250770.1">
    <property type="nucleotide sequence ID" value="NZ_CP163443.1"/>
</dbReference>
<evidence type="ECO:0000313" key="1">
    <source>
        <dbReference type="EMBL" id="XDQ57709.1"/>
    </source>
</evidence>
<accession>A0AB39RXB3</accession>
<name>A0AB39RXB3_9ACTN</name>
<organism evidence="1">
    <name type="scientific">Streptomyces sp. R41</name>
    <dbReference type="NCBI Taxonomy" id="3238632"/>
    <lineage>
        <taxon>Bacteria</taxon>
        <taxon>Bacillati</taxon>
        <taxon>Actinomycetota</taxon>
        <taxon>Actinomycetes</taxon>
        <taxon>Kitasatosporales</taxon>
        <taxon>Streptomycetaceae</taxon>
        <taxon>Streptomyces</taxon>
    </lineage>
</organism>
<proteinExistence type="predicted"/>
<protein>
    <submittedName>
        <fullName evidence="1">Uncharacterized protein</fullName>
    </submittedName>
</protein>
<dbReference type="EMBL" id="CP163443">
    <property type="protein sequence ID" value="XDQ57709.1"/>
    <property type="molecule type" value="Genomic_DNA"/>
</dbReference>